<evidence type="ECO:0000256" key="1">
    <source>
        <dbReference type="SAM" id="MobiDB-lite"/>
    </source>
</evidence>
<evidence type="ECO:0000313" key="3">
    <source>
        <dbReference type="Proteomes" id="UP000001072"/>
    </source>
</evidence>
<dbReference type="InParanoid" id="F4S7I1"/>
<keyword evidence="3" id="KW-1185">Reference proteome</keyword>
<gene>
    <name evidence="2" type="ORF">MELLADRAFT_75932</name>
</gene>
<dbReference type="KEGG" id="mlr:MELLADRAFT_75932"/>
<protein>
    <submittedName>
        <fullName evidence="2">Uncharacterized protein</fullName>
    </submittedName>
</protein>
<dbReference type="GeneID" id="18932703"/>
<reference evidence="3" key="1">
    <citation type="journal article" date="2011" name="Proc. Natl. Acad. Sci. U.S.A.">
        <title>Obligate biotrophy features unraveled by the genomic analysis of rust fungi.</title>
        <authorList>
            <person name="Duplessis S."/>
            <person name="Cuomo C.A."/>
            <person name="Lin Y.-C."/>
            <person name="Aerts A."/>
            <person name="Tisserant E."/>
            <person name="Veneault-Fourrey C."/>
            <person name="Joly D.L."/>
            <person name="Hacquard S."/>
            <person name="Amselem J."/>
            <person name="Cantarel B.L."/>
            <person name="Chiu R."/>
            <person name="Coutinho P.M."/>
            <person name="Feau N."/>
            <person name="Field M."/>
            <person name="Frey P."/>
            <person name="Gelhaye E."/>
            <person name="Goldberg J."/>
            <person name="Grabherr M.G."/>
            <person name="Kodira C.D."/>
            <person name="Kohler A."/>
            <person name="Kuees U."/>
            <person name="Lindquist E.A."/>
            <person name="Lucas S.M."/>
            <person name="Mago R."/>
            <person name="Mauceli E."/>
            <person name="Morin E."/>
            <person name="Murat C."/>
            <person name="Pangilinan J.L."/>
            <person name="Park R."/>
            <person name="Pearson M."/>
            <person name="Quesneville H."/>
            <person name="Rouhier N."/>
            <person name="Sakthikumar S."/>
            <person name="Salamov A.A."/>
            <person name="Schmutz J."/>
            <person name="Selles B."/>
            <person name="Shapiro H."/>
            <person name="Tanguay P."/>
            <person name="Tuskan G.A."/>
            <person name="Henrissat B."/>
            <person name="Van de Peer Y."/>
            <person name="Rouze P."/>
            <person name="Ellis J.G."/>
            <person name="Dodds P.N."/>
            <person name="Schein J.E."/>
            <person name="Zhong S."/>
            <person name="Hamelin R.C."/>
            <person name="Grigoriev I.V."/>
            <person name="Szabo L.J."/>
            <person name="Martin F."/>
        </authorList>
    </citation>
    <scope>NUCLEOTIDE SEQUENCE [LARGE SCALE GENOMIC DNA]</scope>
    <source>
        <strain evidence="3">98AG31 / pathotype 3-4-7</strain>
    </source>
</reference>
<feature type="region of interest" description="Disordered" evidence="1">
    <location>
        <begin position="18"/>
        <end position="50"/>
    </location>
</feature>
<dbReference type="AlphaFoldDB" id="F4S7I1"/>
<dbReference type="VEuPathDB" id="FungiDB:MELLADRAFT_75932"/>
<dbReference type="Proteomes" id="UP000001072">
    <property type="component" value="Unassembled WGS sequence"/>
</dbReference>
<organism evidence="3">
    <name type="scientific">Melampsora larici-populina (strain 98AG31 / pathotype 3-4-7)</name>
    <name type="common">Poplar leaf rust fungus</name>
    <dbReference type="NCBI Taxonomy" id="747676"/>
    <lineage>
        <taxon>Eukaryota</taxon>
        <taxon>Fungi</taxon>
        <taxon>Dikarya</taxon>
        <taxon>Basidiomycota</taxon>
        <taxon>Pucciniomycotina</taxon>
        <taxon>Pucciniomycetes</taxon>
        <taxon>Pucciniales</taxon>
        <taxon>Melampsoraceae</taxon>
        <taxon>Melampsora</taxon>
    </lineage>
</organism>
<name>F4S7I1_MELLP</name>
<dbReference type="OrthoDB" id="5985073at2759"/>
<dbReference type="EMBL" id="GL883159">
    <property type="protein sequence ID" value="EGF99413.1"/>
    <property type="molecule type" value="Genomic_DNA"/>
</dbReference>
<proteinExistence type="predicted"/>
<accession>F4S7I1</accession>
<dbReference type="HOGENOM" id="CLU_2237192_0_0_1"/>
<sequence>MTTEEWNTYVSQFGARASSMDGSNEVHSPFFSEESNGTKEEEEEEESHRLRNFDGFDVDGFDDRLDRNVLGGSGLGNDQLDELSLRDETDYSRRILTVSNPDDQD</sequence>
<evidence type="ECO:0000313" key="2">
    <source>
        <dbReference type="EMBL" id="EGF99413.1"/>
    </source>
</evidence>
<dbReference type="RefSeq" id="XP_007417310.1">
    <property type="nucleotide sequence ID" value="XM_007417248.1"/>
</dbReference>